<keyword evidence="2" id="KW-0136">Cellulose degradation</keyword>
<dbReference type="InterPro" id="IPR008964">
    <property type="entry name" value="Invasin/intimin_cell_adhesion"/>
</dbReference>
<dbReference type="InterPro" id="IPR011081">
    <property type="entry name" value="Big_4"/>
</dbReference>
<dbReference type="InterPro" id="IPR008979">
    <property type="entry name" value="Galactose-bd-like_sf"/>
</dbReference>
<dbReference type="PROSITE" id="PS50022">
    <property type="entry name" value="FA58C_3"/>
    <property type="match status" value="2"/>
</dbReference>
<evidence type="ECO:0000259" key="8">
    <source>
        <dbReference type="PROSITE" id="PS51272"/>
    </source>
</evidence>
<dbReference type="SUPFAM" id="SSF49265">
    <property type="entry name" value="Fibronectin type III"/>
    <property type="match status" value="1"/>
</dbReference>
<dbReference type="Pfam" id="PF03442">
    <property type="entry name" value="CBM_X2"/>
    <property type="match status" value="1"/>
</dbReference>
<keyword evidence="1" id="KW-0732">Signal</keyword>
<dbReference type="PROSITE" id="PS51272">
    <property type="entry name" value="SLH"/>
    <property type="match status" value="3"/>
</dbReference>
<accession>A0A3S0ALV9</accession>
<keyword evidence="10" id="KW-1185">Reference proteome</keyword>
<feature type="domain" description="F5/8 type C" evidence="6">
    <location>
        <begin position="968"/>
        <end position="1075"/>
    </location>
</feature>
<evidence type="ECO:0000256" key="4">
    <source>
        <dbReference type="ARBA" id="ARBA00023326"/>
    </source>
</evidence>
<dbReference type="Gene3D" id="2.60.40.1080">
    <property type="match status" value="2"/>
</dbReference>
<feature type="domain" description="SLH" evidence="8">
    <location>
        <begin position="2616"/>
        <end position="2674"/>
    </location>
</feature>
<dbReference type="InterPro" id="IPR003961">
    <property type="entry name" value="FN3_dom"/>
</dbReference>
<dbReference type="InterPro" id="IPR003343">
    <property type="entry name" value="Big_2"/>
</dbReference>
<dbReference type="Gene3D" id="2.60.120.260">
    <property type="entry name" value="Galactose-binding domain-like"/>
    <property type="match status" value="4"/>
</dbReference>
<dbReference type="InterPro" id="IPR051465">
    <property type="entry name" value="Cell_Envelope_Struct_Comp"/>
</dbReference>
<dbReference type="PANTHER" id="PTHR43308:SF5">
    <property type="entry name" value="S-LAYER PROTEIN _ PEPTIDOGLYCAN ENDO-BETA-N-ACETYLGLUCOSAMINIDASE"/>
    <property type="match status" value="1"/>
</dbReference>
<evidence type="ECO:0000256" key="2">
    <source>
        <dbReference type="ARBA" id="ARBA00023001"/>
    </source>
</evidence>
<keyword evidence="4" id="KW-0624">Polysaccharide degradation</keyword>
<evidence type="ECO:0000259" key="6">
    <source>
        <dbReference type="PROSITE" id="PS50022"/>
    </source>
</evidence>
<feature type="compositionally biased region" description="Low complexity" evidence="5">
    <location>
        <begin position="2383"/>
        <end position="2408"/>
    </location>
</feature>
<evidence type="ECO:0000313" key="9">
    <source>
        <dbReference type="EMBL" id="RTE06297.1"/>
    </source>
</evidence>
<dbReference type="CDD" id="cd00063">
    <property type="entry name" value="FN3"/>
    <property type="match status" value="1"/>
</dbReference>
<dbReference type="SUPFAM" id="SSF49785">
    <property type="entry name" value="Galactose-binding domain-like"/>
    <property type="match status" value="3"/>
</dbReference>
<evidence type="ECO:0000256" key="1">
    <source>
        <dbReference type="ARBA" id="ARBA00022729"/>
    </source>
</evidence>
<dbReference type="PROSITE" id="PS50853">
    <property type="entry name" value="FN3"/>
    <property type="match status" value="1"/>
</dbReference>
<name>A0A3S0ALV9_9BACL</name>
<dbReference type="InterPro" id="IPR013783">
    <property type="entry name" value="Ig-like_fold"/>
</dbReference>
<evidence type="ECO:0000256" key="3">
    <source>
        <dbReference type="ARBA" id="ARBA00023277"/>
    </source>
</evidence>
<dbReference type="Pfam" id="PF02368">
    <property type="entry name" value="Big_2"/>
    <property type="match status" value="2"/>
</dbReference>
<dbReference type="InterPro" id="IPR005102">
    <property type="entry name" value="Carbo-bd_X2"/>
</dbReference>
<sequence>MNRHKALTKLVSLVLAFALVLSLVSQSFPLASKVYAAPGDSLGILDIQVNKPVKAVVDLDLATIDISLPYGTLYQMLNVTTNPGASATLYRSDETSTISFAASGINKGDAKMDQFSSNGTTLYYLKVTDKNNSSNSRKYTITVTVDRTIPPLTSTVGPNDKYSPLNIQAGESAWDVIGASKIGNGSGTGSIEGPGSASSYSGKSWTESVYDRSGDYPAASTVPESWLGDNMYLQTIGKNDAQALAEYGIANVPGTDKLNSDILRYHEFLPFTTPDGVRRDDGDRGAVNSDRQRLEIKTNTSATNSDANSVGGEIMTHHWRLMLPSETLKFQQDTAHYQAGDFINPHRFWHIFQLKDAAGNANGQPVTTLTLVSSDGKGQLEFRNNPDGDYADRIKPLFTIPFDKVVDRWIDIEVTILTADKGYVYGKVVDLATNEVLFDGGMTAETYRRPQVENPITGRKERVDLPAEAGQQNRSKWGLYRGMYNGAGDADYADEFQAATMYLADVYLIKRDDNSYIFPDGWNPKAQAKDVVAWARPDAITASKGTAFTNLALPTQLDVTMSTGKTEKVNVTWSSAGYNPDSTGTYKIEGAFNGADFTNTQAIKPYITVSLSDYKNWAATPGAEIKVVSESGGSRGLFIDDNSSTAWQANSSLTKTPANQSGYQYWAAVQLEKQIDISKIQIEWTSNSSYLKNYQVYATNNAAAYNELIGGGTVNETSSATRKPLETANGASWRLIPGAGKATSLSNNEKANITLAEPVAARYVLLVSDVTLSDTAGSIKSNEFKIFGEPSGSRATLENLKVDGASLADFKPSQTNYTYVLSSNASSLPNVEAVAPAGLEAKIVYPIDYRSDPLTITVSDPSGVLAETTYNITFTSPDDLILVSSLSLNKSSLNLAIGKTEVLQAETTPDEAPNKTLTWTSSDNSVATVDQNGLVTGKKAGTAVISVTIGSLSKTCTVTVMEAADIPTATGSVNLLDPTRFTPQAGVNLKVSSETSDHPGVDALRSEGSGYWRNSSSNTYMSDYSPSSLALTLDLGEPKTIDKLHLEIPNSIANIQKNARRFEVYYSNDLESWTSAPTPSDSADNYDWKAHGWSLAGGTETEGLWSYVTYNGQRWGYDNKTFLYPFTARYVMINTVLVGPRDSRTDDNSSMMGLSGLTIYGKTPVTNVTALIPAKDTYSTWDQVAPKSTSISLANGQTLTSITKGAATLRPNVDYTLSGGNTVTFTLPYLVKLPLGTNEFMFNFNNGSPSIYALDVTARGYGANDKTIKMNAIEGVSPYNVLGGAMGTDEPVEGVTKRIRDAYHEYYGDQPRATAADDHVQSVWDSILQKNVFKLFEYGRGVNNEFADKVRDGEYGHKGVFDWNLGYVVDGAAINDRQRVEIRPSEDSTHDFTAYEGDLVNYAWMWNIPDGNQWNQSNFRHIFQLKATNAQAANTLPGGNTSDENGAYILAMSISGTSSRNLVVNHNRFDGDKNLLTIPLQEIDGHWIKVELNALISDTGWLTIKITDTVTGKVYTYDSPDVYQVYTNSGATDGVKDLWRRPQKSTTFESEYAATFDQYERPKWGIYRSSNGGNNSAYDAELQLSDITISKVATGVSAVNLALNKKAYNVGPTTGANAIQLESAGANEYGNANKLTNGVLQDPTKWPVNNVTSLSQIGNYSWLGTDGARKGSFVIDLGQAMDFSQIRLFAQSTRLKGATVYVSEDAGDHASAAEFDAMTFTQVNKRTEDGYTFATGNTNGGADSADSSYPIDLGKTYHARYIKVTVENASGGNTGTDLTGPPRLTQVQVFNAPTPPQHLKVGTSGSTKMVSWDANPASEGFTVYNGTAVLADVPAAITSYALPSNVTDLSQIAVRSKGTDPYSRKFMISAPSLLVDAQVQPDNGPKLINLKVDGMDIPGFSPDETSYTYNLNSSMATLPAITAEAAQGFTVKEIVYPDHYKTDPVTITVVSSSDVTIQKTYTVLFVLPGGEPLTFPLQNHPYTKNSSVSLSGANGAGSQAEWPASVTGYAQLNGTTAVGDDVTFTLSDIPAGTYKVLFGYKSNNNRATVQLSIDGANQGNPVDEYATAQSYPIQDLGQIAFQSAGDHAFKFTMMGATGSGRTATFSFIQLVPLDSVEQPIFVESLALNKGSLTVYQGATEQLVATVLPVNATNKAVAWQSSNPAVATVNEYGLVTGVGAGQAVITATIGRFTIESAVTVIASEVPVIVSIAPINIITKTGTAPELPSVVTAVYSDNSAQQLAVTWDAIDESQYATAGIFHVSGTVAGTSLKADATVAVTESGLAQPPVWPSQSSLTVSTVGERTATLHWTAAEASRGIAGYTIYSVVGAVYKEYASAGNVLAYPLTGLTPDTPYTFAIQAVDVDGSRSDYGPKVSFKTQFVDSSSPSSPAPVGTSPGSTTPPASGSTSHNGNIDLEKDAKVTKETKTDGATVTHVVVDADKLENALANPIVKIDVKGDDATVNVGLPGNAIRNAIGNRSSSVIQIQANGVNYELPASLFTNIPKDSTVSITISKVSGKTGDDVGAAVDRLNAKQVISNPIAFTVSVNGAEMTDFGGTYIGRTIRLGTMTVDPSKVTAVWVDGNNQIHFVPSLITTNNGISEITIRSPHNSTYTVIQSGQSFTDLQGHWAKTDVELLANKRIVVGKTAAGFAPDSQVTRAEFAAMLVRSLGLVETKASGFSDVQASDWFAGAVGTAKKAGLIDGYEDGSFKPNANITREQMVAMLMRAMKVGGKEVKGDNTLLNGFADRSEIGDWSRAAVSQALATGLIQGVSENIFAANELATRAQAATILKRMLQSLQFIN</sequence>
<dbReference type="RefSeq" id="WP_126143640.1">
    <property type="nucleotide sequence ID" value="NZ_RXHU01000075.1"/>
</dbReference>
<gene>
    <name evidence="9" type="ORF">EJQ19_23275</name>
</gene>
<proteinExistence type="predicted"/>
<feature type="domain" description="F5/8 type C" evidence="6">
    <location>
        <begin position="602"/>
        <end position="789"/>
    </location>
</feature>
<dbReference type="InterPro" id="IPR000421">
    <property type="entry name" value="FA58C"/>
</dbReference>
<dbReference type="Pfam" id="PF00041">
    <property type="entry name" value="fn3"/>
    <property type="match status" value="1"/>
</dbReference>
<dbReference type="SMART" id="SM00060">
    <property type="entry name" value="FN3"/>
    <property type="match status" value="1"/>
</dbReference>
<feature type="domain" description="SLH" evidence="8">
    <location>
        <begin position="2742"/>
        <end position="2802"/>
    </location>
</feature>
<evidence type="ECO:0000259" key="7">
    <source>
        <dbReference type="PROSITE" id="PS50853"/>
    </source>
</evidence>
<protein>
    <submittedName>
        <fullName evidence="9">Uncharacterized protein</fullName>
    </submittedName>
</protein>
<dbReference type="OrthoDB" id="2479477at2"/>
<dbReference type="InterPro" id="IPR036116">
    <property type="entry name" value="FN3_sf"/>
</dbReference>
<dbReference type="PANTHER" id="PTHR43308">
    <property type="entry name" value="OUTER MEMBRANE PROTEIN ALPHA-RELATED"/>
    <property type="match status" value="1"/>
</dbReference>
<evidence type="ECO:0000256" key="5">
    <source>
        <dbReference type="SAM" id="MobiDB-lite"/>
    </source>
</evidence>
<evidence type="ECO:0000313" key="10">
    <source>
        <dbReference type="Proteomes" id="UP000276128"/>
    </source>
</evidence>
<dbReference type="EMBL" id="RXHU01000075">
    <property type="protein sequence ID" value="RTE06297.1"/>
    <property type="molecule type" value="Genomic_DNA"/>
</dbReference>
<dbReference type="GO" id="GO:0030245">
    <property type="term" value="P:cellulose catabolic process"/>
    <property type="evidence" value="ECO:0007669"/>
    <property type="project" value="UniProtKB-KW"/>
</dbReference>
<feature type="domain" description="Fibronectin type-III" evidence="7">
    <location>
        <begin position="2291"/>
        <end position="2381"/>
    </location>
</feature>
<dbReference type="SUPFAM" id="SSF81296">
    <property type="entry name" value="E set domains"/>
    <property type="match status" value="1"/>
</dbReference>
<dbReference type="Proteomes" id="UP000276128">
    <property type="component" value="Unassembled WGS sequence"/>
</dbReference>
<dbReference type="SUPFAM" id="SSF49373">
    <property type="entry name" value="Invasin/intimin cell-adhesion fragments"/>
    <property type="match status" value="2"/>
</dbReference>
<dbReference type="Pfam" id="PF00754">
    <property type="entry name" value="F5_F8_type_C"/>
    <property type="match status" value="1"/>
</dbReference>
<comment type="caution">
    <text evidence="9">The sequence shown here is derived from an EMBL/GenBank/DDBJ whole genome shotgun (WGS) entry which is preliminary data.</text>
</comment>
<dbReference type="InterPro" id="IPR014756">
    <property type="entry name" value="Ig_E-set"/>
</dbReference>
<dbReference type="SMART" id="SM00635">
    <property type="entry name" value="BID_2"/>
    <property type="match status" value="2"/>
</dbReference>
<feature type="region of interest" description="Disordered" evidence="5">
    <location>
        <begin position="2378"/>
        <end position="2414"/>
    </location>
</feature>
<feature type="domain" description="SLH" evidence="8">
    <location>
        <begin position="2675"/>
        <end position="2738"/>
    </location>
</feature>
<feature type="region of interest" description="Disordered" evidence="5">
    <location>
        <begin position="185"/>
        <end position="204"/>
    </location>
</feature>
<dbReference type="Pfam" id="PF00395">
    <property type="entry name" value="SLH"/>
    <property type="match status" value="3"/>
</dbReference>
<dbReference type="InterPro" id="IPR001119">
    <property type="entry name" value="SLH_dom"/>
</dbReference>
<organism evidence="9 10">
    <name type="scientific">Paenibacillus whitsoniae</name>
    <dbReference type="NCBI Taxonomy" id="2496558"/>
    <lineage>
        <taxon>Bacteria</taxon>
        <taxon>Bacillati</taxon>
        <taxon>Bacillota</taxon>
        <taxon>Bacilli</taxon>
        <taxon>Bacillales</taxon>
        <taxon>Paenibacillaceae</taxon>
        <taxon>Paenibacillus</taxon>
    </lineage>
</organism>
<dbReference type="Gene3D" id="2.60.40.10">
    <property type="entry name" value="Immunoglobulins"/>
    <property type="match status" value="2"/>
</dbReference>
<reference evidence="9 10" key="1">
    <citation type="submission" date="2018-12" db="EMBL/GenBank/DDBJ databases">
        <title>Bacillus ochoae sp. nov., Paenibacillus whitsoniae sp. nov., Paenibacillus spiritus sp. nov. Isolated from the Mars Exploration Rover during spacecraft assembly.</title>
        <authorList>
            <person name="Seuylemezian A."/>
            <person name="Vaishampayan P."/>
        </authorList>
    </citation>
    <scope>NUCLEOTIDE SEQUENCE [LARGE SCALE GENOMIC DNA]</scope>
    <source>
        <strain evidence="9 10">MER 54</strain>
    </source>
</reference>
<dbReference type="Pfam" id="PF07532">
    <property type="entry name" value="Big_4"/>
    <property type="match status" value="2"/>
</dbReference>
<keyword evidence="3" id="KW-0119">Carbohydrate metabolism</keyword>